<gene>
    <name evidence="1" type="ORF">AAM4_0983</name>
</gene>
<sequence>MSPSRPVLVVLGGLPATGKSTVARELNRDGALSYIRIDSIEQALRASGEMGSGGVQGSGYAVGYAVAGDLLDGGNDVLAECVNPLPLTRDAWRNTARTHNAVLIEVELVCSDPAVHRERAESRDVDIPGLEVPGWRAIQAREYHPWDDAAVLRIDTATTSPQDAAAAIRAAARAAVGS</sequence>
<dbReference type="InterPro" id="IPR027417">
    <property type="entry name" value="P-loop_NTPase"/>
</dbReference>
<protein>
    <submittedName>
        <fullName evidence="1">p-loop containing nucleoside triphosphate hydrolase</fullName>
    </submittedName>
</protein>
<keyword evidence="1" id="KW-0378">Hydrolase</keyword>
<dbReference type="PANTHER" id="PTHR37807">
    <property type="entry name" value="OS07G0160300 PROTEIN"/>
    <property type="match status" value="1"/>
</dbReference>
<dbReference type="Gene3D" id="3.40.50.300">
    <property type="entry name" value="P-loop containing nucleotide triphosphate hydrolases"/>
    <property type="match status" value="1"/>
</dbReference>
<dbReference type="PANTHER" id="PTHR37807:SF3">
    <property type="entry name" value="OS07G0160300 PROTEIN"/>
    <property type="match status" value="1"/>
</dbReference>
<accession>A0A1L7RAE6</accession>
<dbReference type="Pfam" id="PF13671">
    <property type="entry name" value="AAA_33"/>
    <property type="match status" value="1"/>
</dbReference>
<dbReference type="GO" id="GO:0016787">
    <property type="term" value="F:hydrolase activity"/>
    <property type="evidence" value="ECO:0007669"/>
    <property type="project" value="UniProtKB-KW"/>
</dbReference>
<dbReference type="EMBL" id="LK995485">
    <property type="protein sequence ID" value="CED90815.1"/>
    <property type="molecule type" value="Genomic_DNA"/>
</dbReference>
<reference evidence="1" key="1">
    <citation type="submission" date="2014-07" db="EMBL/GenBank/DDBJ databases">
        <authorList>
            <person name="Zhang J.E."/>
            <person name="Yang H."/>
            <person name="Guo J."/>
            <person name="Deng Z."/>
            <person name="Luo H."/>
            <person name="Luo M."/>
            <person name="Zhao B."/>
        </authorList>
    </citation>
    <scope>NUCLEOTIDE SEQUENCE</scope>
    <source>
        <strain evidence="1">AM4</strain>
    </source>
</reference>
<organism evidence="1">
    <name type="scientific">Actinomyces succiniciruminis</name>
    <dbReference type="NCBI Taxonomy" id="1522002"/>
    <lineage>
        <taxon>Bacteria</taxon>
        <taxon>Bacillati</taxon>
        <taxon>Actinomycetota</taxon>
        <taxon>Actinomycetes</taxon>
        <taxon>Actinomycetales</taxon>
        <taxon>Actinomycetaceae</taxon>
        <taxon>Actinomyces</taxon>
    </lineage>
</organism>
<name>A0A1L7RAE6_9ACTO</name>
<dbReference type="AlphaFoldDB" id="A0A1L7RAE6"/>
<dbReference type="RefSeq" id="WP_210579526.1">
    <property type="nucleotide sequence ID" value="NZ_LK995485.1"/>
</dbReference>
<proteinExistence type="predicted"/>
<evidence type="ECO:0000313" key="1">
    <source>
        <dbReference type="EMBL" id="CED90815.1"/>
    </source>
</evidence>
<dbReference type="SUPFAM" id="SSF52540">
    <property type="entry name" value="P-loop containing nucleoside triphosphate hydrolases"/>
    <property type="match status" value="1"/>
</dbReference>